<dbReference type="Pfam" id="PF06246">
    <property type="entry name" value="Isy1"/>
    <property type="match status" value="1"/>
</dbReference>
<accession>T1L3S9</accession>
<dbReference type="FunFam" id="1.10.287.660:FF:000001">
    <property type="entry name" value="pre-mRNA-splicing factor ISY1 homolog"/>
    <property type="match status" value="1"/>
</dbReference>
<protein>
    <recommendedName>
        <fullName evidence="7">Pre-mRNA-splicing factor ISY1 homolog</fullName>
    </recommendedName>
</protein>
<dbReference type="KEGG" id="tut:107369947"/>
<name>T1L3S9_TETUR</name>
<sequence>MARNSEKAMTTLARWRQAQLETDKGKRRRPYLASECNDLKEAERWRLEIIREISKKVTQIQNAGLGEYRIRDLNDQINKLLREKRHWEYRCAELGGVNYRRTPGPKFDFSGREVPGTRGYRYFGAAKDLPGVRELFATEPPPLIRKTRAELMKEVDADYYGYRDEDDGVIVPLETETQKETIVKAVAELSESETHIEVDLNTLDIEDEKIDDDDEGADFRGPKSFISHVPHIPSLEEIKQVLLEKKKAELLQKILSGKVDDDDDDDDEEEADETIKKTSK</sequence>
<dbReference type="eggNOG" id="KOG3068">
    <property type="taxonomic scope" value="Eukaryota"/>
</dbReference>
<evidence type="ECO:0000256" key="1">
    <source>
        <dbReference type="ARBA" id="ARBA00004123"/>
    </source>
</evidence>
<proteinExistence type="inferred from homology"/>
<dbReference type="InterPro" id="IPR037200">
    <property type="entry name" value="Isy1_sf"/>
</dbReference>
<dbReference type="SUPFAM" id="SSF140102">
    <property type="entry name" value="ISY1 domain-like"/>
    <property type="match status" value="1"/>
</dbReference>
<feature type="region of interest" description="Disordered" evidence="4">
    <location>
        <begin position="255"/>
        <end position="280"/>
    </location>
</feature>
<dbReference type="EMBL" id="CAEY01001042">
    <property type="status" value="NOT_ANNOTATED_CDS"/>
    <property type="molecule type" value="Genomic_DNA"/>
</dbReference>
<dbReference type="Proteomes" id="UP000015104">
    <property type="component" value="Unassembled WGS sequence"/>
</dbReference>
<evidence type="ECO:0008006" key="7">
    <source>
        <dbReference type="Google" id="ProtNLM"/>
    </source>
</evidence>
<evidence type="ECO:0000256" key="4">
    <source>
        <dbReference type="SAM" id="MobiDB-lite"/>
    </source>
</evidence>
<reference evidence="6" key="1">
    <citation type="submission" date="2011-08" db="EMBL/GenBank/DDBJ databases">
        <authorList>
            <person name="Rombauts S."/>
        </authorList>
    </citation>
    <scope>NUCLEOTIDE SEQUENCE</scope>
    <source>
        <strain evidence="6">London</strain>
    </source>
</reference>
<evidence type="ECO:0000313" key="5">
    <source>
        <dbReference type="EnsemblMetazoa" id="tetur36g00990.1"/>
    </source>
</evidence>
<evidence type="ECO:0000256" key="3">
    <source>
        <dbReference type="ARBA" id="ARBA00023242"/>
    </source>
</evidence>
<comment type="subcellular location">
    <subcellularLocation>
        <location evidence="1">Nucleus</location>
    </subcellularLocation>
</comment>
<gene>
    <name evidence="5" type="primary">107369947</name>
</gene>
<reference evidence="5" key="2">
    <citation type="submission" date="2015-06" db="UniProtKB">
        <authorList>
            <consortium name="EnsemblMetazoa"/>
        </authorList>
    </citation>
    <scope>IDENTIFICATION</scope>
</reference>
<comment type="similarity">
    <text evidence="2">Belongs to the ISY1 family.</text>
</comment>
<dbReference type="InterPro" id="IPR029012">
    <property type="entry name" value="Helix_hairpin_bin_sf"/>
</dbReference>
<dbReference type="OMA" id="QKFTAHV"/>
<dbReference type="STRING" id="32264.T1L3S9"/>
<evidence type="ECO:0000313" key="6">
    <source>
        <dbReference type="Proteomes" id="UP000015104"/>
    </source>
</evidence>
<feature type="compositionally biased region" description="Acidic residues" evidence="4">
    <location>
        <begin position="260"/>
        <end position="272"/>
    </location>
</feature>
<organism evidence="5 6">
    <name type="scientific">Tetranychus urticae</name>
    <name type="common">Two-spotted spider mite</name>
    <dbReference type="NCBI Taxonomy" id="32264"/>
    <lineage>
        <taxon>Eukaryota</taxon>
        <taxon>Metazoa</taxon>
        <taxon>Ecdysozoa</taxon>
        <taxon>Arthropoda</taxon>
        <taxon>Chelicerata</taxon>
        <taxon>Arachnida</taxon>
        <taxon>Acari</taxon>
        <taxon>Acariformes</taxon>
        <taxon>Trombidiformes</taxon>
        <taxon>Prostigmata</taxon>
        <taxon>Eleutherengona</taxon>
        <taxon>Raphignathae</taxon>
        <taxon>Tetranychoidea</taxon>
        <taxon>Tetranychidae</taxon>
        <taxon>Tetranychus</taxon>
    </lineage>
</organism>
<dbReference type="GO" id="GO:0005634">
    <property type="term" value="C:nucleus"/>
    <property type="evidence" value="ECO:0007669"/>
    <property type="project" value="UniProtKB-SubCell"/>
</dbReference>
<dbReference type="OrthoDB" id="1739576at2759"/>
<dbReference type="AlphaFoldDB" id="T1L3S9"/>
<dbReference type="Gene3D" id="1.10.287.660">
    <property type="entry name" value="Helix hairpin bin"/>
    <property type="match status" value="1"/>
</dbReference>
<keyword evidence="3" id="KW-0539">Nucleus</keyword>
<dbReference type="GO" id="GO:0000350">
    <property type="term" value="P:generation of catalytic spliceosome for second transesterification step"/>
    <property type="evidence" value="ECO:0007669"/>
    <property type="project" value="InterPro"/>
</dbReference>
<keyword evidence="6" id="KW-1185">Reference proteome</keyword>
<dbReference type="InterPro" id="IPR009360">
    <property type="entry name" value="Isy1"/>
</dbReference>
<dbReference type="PANTHER" id="PTHR13021">
    <property type="entry name" value="PRE-MRNA-SPLICING FACTOR ISY1"/>
    <property type="match status" value="1"/>
</dbReference>
<dbReference type="EnsemblMetazoa" id="tetur36g00990.1">
    <property type="protein sequence ID" value="tetur36g00990.1"/>
    <property type="gene ID" value="tetur36g00990"/>
</dbReference>
<dbReference type="HOGENOM" id="CLU_043453_0_1_1"/>
<evidence type="ECO:0000256" key="2">
    <source>
        <dbReference type="ARBA" id="ARBA00007002"/>
    </source>
</evidence>